<dbReference type="SUPFAM" id="SSF52518">
    <property type="entry name" value="Thiamin diphosphate-binding fold (THDP-binding)"/>
    <property type="match status" value="1"/>
</dbReference>
<dbReference type="EC" id="1.2.7.1" evidence="1"/>
<keyword evidence="1" id="KW-0670">Pyruvate</keyword>
<reference evidence="1" key="1">
    <citation type="submission" date="2019-08" db="EMBL/GenBank/DDBJ databases">
        <authorList>
            <person name="Kucharzyk K."/>
            <person name="Murdoch R.W."/>
            <person name="Higgins S."/>
            <person name="Loffler F."/>
        </authorList>
    </citation>
    <scope>NUCLEOTIDE SEQUENCE</scope>
</reference>
<sequence length="140" mass="15711">MSYGYVYVAQISMGADKNQTLKAIAEAEAYPGPSLIIAYSPCINHGLKSGMGKTQEEGKKAVETGYWAMYRFNPTLKEEGKNPFILDSKEPTGNFREFLMGEVRYASLAKEFPETANALFEKTEKDAFERLETYKRLAAN</sequence>
<dbReference type="Gene3D" id="3.40.50.970">
    <property type="match status" value="1"/>
</dbReference>
<dbReference type="EMBL" id="VSSQ01109793">
    <property type="protein sequence ID" value="MPN47921.1"/>
    <property type="molecule type" value="Genomic_DNA"/>
</dbReference>
<comment type="caution">
    <text evidence="1">The sequence shown here is derived from an EMBL/GenBank/DDBJ whole genome shotgun (WGS) entry which is preliminary data.</text>
</comment>
<accession>A0A645I9B4</accession>
<keyword evidence="1" id="KW-0560">Oxidoreductase</keyword>
<dbReference type="PANTHER" id="PTHR32154">
    <property type="entry name" value="PYRUVATE-FLAVODOXIN OXIDOREDUCTASE-RELATED"/>
    <property type="match status" value="1"/>
</dbReference>
<dbReference type="GO" id="GO:0006979">
    <property type="term" value="P:response to oxidative stress"/>
    <property type="evidence" value="ECO:0007669"/>
    <property type="project" value="TreeGrafter"/>
</dbReference>
<protein>
    <submittedName>
        <fullName evidence="1">Pyruvate synthase</fullName>
        <ecNumber evidence="1">1.2.7.1</ecNumber>
    </submittedName>
</protein>
<dbReference type="GO" id="GO:0019164">
    <property type="term" value="F:pyruvate synthase activity"/>
    <property type="evidence" value="ECO:0007669"/>
    <property type="project" value="UniProtKB-EC"/>
</dbReference>
<dbReference type="InterPro" id="IPR050722">
    <property type="entry name" value="Pyruvate:ferred/Flavod_OxRd"/>
</dbReference>
<dbReference type="AlphaFoldDB" id="A0A645I9B4"/>
<proteinExistence type="predicted"/>
<gene>
    <name evidence="1" type="primary">por_56</name>
    <name evidence="1" type="ORF">SDC9_195525</name>
</gene>
<dbReference type="InterPro" id="IPR029061">
    <property type="entry name" value="THDP-binding"/>
</dbReference>
<organism evidence="1">
    <name type="scientific">bioreactor metagenome</name>
    <dbReference type="NCBI Taxonomy" id="1076179"/>
    <lineage>
        <taxon>unclassified sequences</taxon>
        <taxon>metagenomes</taxon>
        <taxon>ecological metagenomes</taxon>
    </lineage>
</organism>
<dbReference type="PANTHER" id="PTHR32154:SF0">
    <property type="entry name" value="PYRUVATE-FLAVODOXIN OXIDOREDUCTASE-RELATED"/>
    <property type="match status" value="1"/>
</dbReference>
<evidence type="ECO:0000313" key="1">
    <source>
        <dbReference type="EMBL" id="MPN47921.1"/>
    </source>
</evidence>
<name>A0A645I9B4_9ZZZZ</name>